<feature type="chain" id="PRO_5035444981" evidence="10">
    <location>
        <begin position="30"/>
        <end position="441"/>
    </location>
</feature>
<evidence type="ECO:0000256" key="6">
    <source>
        <dbReference type="ARBA" id="ARBA00022989"/>
    </source>
</evidence>
<organism evidence="11">
    <name type="scientific">Phaeodactylum tricornutum</name>
    <name type="common">Diatom</name>
    <dbReference type="NCBI Taxonomy" id="2850"/>
    <lineage>
        <taxon>Eukaryota</taxon>
        <taxon>Sar</taxon>
        <taxon>Stramenopiles</taxon>
        <taxon>Ochrophyta</taxon>
        <taxon>Bacillariophyta</taxon>
        <taxon>Bacillariophyceae</taxon>
        <taxon>Bacillariophycidae</taxon>
        <taxon>Naviculales</taxon>
        <taxon>Phaeodactylaceae</taxon>
        <taxon>Phaeodactylum</taxon>
    </lineage>
</organism>
<keyword evidence="10" id="KW-0732">Signal</keyword>
<comment type="subcellular location">
    <subcellularLocation>
        <location evidence="1">Golgi apparatus membrane</location>
        <topology evidence="1">Single-pass type II membrane protein</topology>
    </subcellularLocation>
</comment>
<evidence type="ECO:0000256" key="4">
    <source>
        <dbReference type="ARBA" id="ARBA00022692"/>
    </source>
</evidence>
<name>A0A8J9X0P0_PHATR</name>
<dbReference type="GO" id="GO:0009247">
    <property type="term" value="P:glycolipid biosynthetic process"/>
    <property type="evidence" value="ECO:0007669"/>
    <property type="project" value="InterPro"/>
</dbReference>
<evidence type="ECO:0000256" key="3">
    <source>
        <dbReference type="ARBA" id="ARBA00022679"/>
    </source>
</evidence>
<dbReference type="GO" id="GO:0000139">
    <property type="term" value="C:Golgi membrane"/>
    <property type="evidence" value="ECO:0007669"/>
    <property type="project" value="UniProtKB-SubCell"/>
</dbReference>
<dbReference type="GO" id="GO:0001733">
    <property type="term" value="F:galactosylceramide sulfotransferase activity"/>
    <property type="evidence" value="ECO:0007669"/>
    <property type="project" value="InterPro"/>
</dbReference>
<protein>
    <submittedName>
        <fullName evidence="11">Uncharacterized protein</fullName>
    </submittedName>
</protein>
<keyword evidence="3" id="KW-0808">Transferase</keyword>
<accession>A0A8J9X0P0</accession>
<dbReference type="InterPro" id="IPR009729">
    <property type="entry name" value="Gal-3-0_sulfotransfrase"/>
</dbReference>
<evidence type="ECO:0000256" key="1">
    <source>
        <dbReference type="ARBA" id="ARBA00004323"/>
    </source>
</evidence>
<dbReference type="PANTHER" id="PTHR14647:SF87">
    <property type="entry name" value="PUTATIVE-RELATED"/>
    <property type="match status" value="1"/>
</dbReference>
<dbReference type="InterPro" id="IPR027417">
    <property type="entry name" value="P-loop_NTPase"/>
</dbReference>
<keyword evidence="4" id="KW-0812">Transmembrane</keyword>
<evidence type="ECO:0000256" key="5">
    <source>
        <dbReference type="ARBA" id="ARBA00022968"/>
    </source>
</evidence>
<keyword evidence="9" id="KW-0325">Glycoprotein</keyword>
<comment type="similarity">
    <text evidence="2">Belongs to the galactose-3-O-sulfotransferase family.</text>
</comment>
<evidence type="ECO:0000313" key="11">
    <source>
        <dbReference type="EMBL" id="CAG9278909.1"/>
    </source>
</evidence>
<evidence type="ECO:0000256" key="2">
    <source>
        <dbReference type="ARBA" id="ARBA00008124"/>
    </source>
</evidence>
<sequence>MIPRHRTCRVITTVACCSFLLSLWQLCRSIHLQTDSAISSEAPVPDIRFANAEEMNGWFPPAIEHSERLVLSNIANNKSIASSDPRVAVSLTGNPKILANEFDGIQARAFVVYNNSLPCFHPTDNRTDVHWTNRREIQGTPSRTGLLFLKLLNSGSSTAAGVNLRIARNVAARQQHTDYSVCKTRFLHGQASPSRFDYGARQRHASFLWTLVRDPTDRAASEFFHFEVSRKGVPITDAAFINFLRTSKHMNHHYISWLSTRSYNFRSHNATNFANQIFRDYDFVGVTERFDESLIALMIILRLPLAHILYVAAKSNGGYDDGAWRRRCVRIQPSRLTPGMQAFLASDEWQSFVRPEEALYRAANRSLDLTIDHLGRDLIESNLARFRQAQKMVTERCSPQVRLPCSAEGVRRQENETDCLWQDMGCGFDCLDRVATELRLW</sequence>
<dbReference type="PANTHER" id="PTHR14647">
    <property type="entry name" value="GALACTOSE-3-O-SULFOTRANSFERASE"/>
    <property type="match status" value="1"/>
</dbReference>
<reference evidence="11" key="1">
    <citation type="submission" date="2022-02" db="EMBL/GenBank/DDBJ databases">
        <authorList>
            <person name="Giguere J D."/>
        </authorList>
    </citation>
    <scope>NUCLEOTIDE SEQUENCE</scope>
    <source>
        <strain evidence="11">CCAP 1055/1</strain>
    </source>
</reference>
<proteinExistence type="inferred from homology"/>
<evidence type="ECO:0000256" key="9">
    <source>
        <dbReference type="ARBA" id="ARBA00023180"/>
    </source>
</evidence>
<evidence type="ECO:0000256" key="7">
    <source>
        <dbReference type="ARBA" id="ARBA00023034"/>
    </source>
</evidence>
<keyword evidence="6" id="KW-1133">Transmembrane helix</keyword>
<keyword evidence="7" id="KW-0333">Golgi apparatus</keyword>
<gene>
    <name evidence="11" type="ORF">PTTT1_LOCUS8390</name>
</gene>
<dbReference type="Proteomes" id="UP000836788">
    <property type="component" value="Chromosome 11"/>
</dbReference>
<evidence type="ECO:0000256" key="10">
    <source>
        <dbReference type="SAM" id="SignalP"/>
    </source>
</evidence>
<dbReference type="Gene3D" id="3.40.50.300">
    <property type="entry name" value="P-loop containing nucleotide triphosphate hydrolases"/>
    <property type="match status" value="1"/>
</dbReference>
<keyword evidence="8" id="KW-0472">Membrane</keyword>
<evidence type="ECO:0000256" key="8">
    <source>
        <dbReference type="ARBA" id="ARBA00023136"/>
    </source>
</evidence>
<feature type="signal peptide" evidence="10">
    <location>
        <begin position="1"/>
        <end position="29"/>
    </location>
</feature>
<keyword evidence="5" id="KW-0735">Signal-anchor</keyword>
<dbReference type="EMBL" id="OU594952">
    <property type="protein sequence ID" value="CAG9278909.1"/>
    <property type="molecule type" value="Genomic_DNA"/>
</dbReference>
<dbReference type="AlphaFoldDB" id="A0A8J9X0P0"/>